<keyword evidence="8 12" id="KW-1133">Transmembrane helix</keyword>
<dbReference type="Gene3D" id="6.10.340.10">
    <property type="match status" value="1"/>
</dbReference>
<keyword evidence="4" id="KW-0597">Phosphoprotein</keyword>
<reference evidence="15 16" key="1">
    <citation type="submission" date="2019-11" db="EMBL/GenBank/DDBJ databases">
        <title>Complete genome sequence of Corynebacterium kalinowskii 1959, a novel Corynebacterium species isolated from soil of a small paddock in Vilsendorf, Germany.</title>
        <authorList>
            <person name="Schaffert L."/>
            <person name="Ruwe M."/>
            <person name="Milse J."/>
            <person name="Hanuschka K."/>
            <person name="Ortseifen V."/>
            <person name="Droste J."/>
            <person name="Brandt D."/>
            <person name="Schlueter L."/>
            <person name="Kutter Y."/>
            <person name="Vinke S."/>
            <person name="Viehoefer P."/>
            <person name="Jacob L."/>
            <person name="Luebke N.-C."/>
            <person name="Schulte-Berndt E."/>
            <person name="Hain C."/>
            <person name="Linder M."/>
            <person name="Schmidt P."/>
            <person name="Wollenschlaeger L."/>
            <person name="Luttermann T."/>
            <person name="Thieme E."/>
            <person name="Hassa J."/>
            <person name="Haak M."/>
            <person name="Wittchen M."/>
            <person name="Mentz A."/>
            <person name="Persicke M."/>
            <person name="Busche T."/>
            <person name="Ruckert C."/>
        </authorList>
    </citation>
    <scope>NUCLEOTIDE SEQUENCE [LARGE SCALE GENOMIC DNA]</scope>
    <source>
        <strain evidence="15 16">2039</strain>
    </source>
</reference>
<keyword evidence="6 12" id="KW-0812">Transmembrane</keyword>
<dbReference type="GO" id="GO:0000155">
    <property type="term" value="F:phosphorelay sensor kinase activity"/>
    <property type="evidence" value="ECO:0007669"/>
    <property type="project" value="InterPro"/>
</dbReference>
<dbReference type="PROSITE" id="PS50109">
    <property type="entry name" value="HIS_KIN"/>
    <property type="match status" value="1"/>
</dbReference>
<name>A0A6B8VRL8_9CORY</name>
<evidence type="ECO:0000313" key="15">
    <source>
        <dbReference type="EMBL" id="QGU06763.1"/>
    </source>
</evidence>
<dbReference type="InterPro" id="IPR004358">
    <property type="entry name" value="Sig_transdc_His_kin-like_C"/>
</dbReference>
<sequence length="483" mass="52640">MPLRWHLSLLTAAMVLFSMGAMTIVAYMTVSASLTASMDRSMEEKANSLLARTIDPLFVSKLNDEISLFKAYNPDTRISISPPGWQGTHGDVLPVPLELQSVTSGVKVSIQSLGGERLLAAGNEYGAIVVLAQDLSETHQLISALGVVLMAISAAGVFIAIAAGMVTASAGLKPISRLQRAVDHVTRTDELKPIEVEGNDEVANLTRSFNAMLEALQESRTRQTQLVADAGHELKTPLTSMRTNIELLMMLNRQGATGVISEEDRKDLERDVLAQMEELSTLIGDLVDLAREDAPRRELEEVELQEVLETSLERVKRRRPDVSFELKTMPGQVLGDPFALGRAVLNLMDNAAKWSPPEGTVRIRLSEVDEHTFGLTIADSGPGIAPEDRERVFERFYRSISSRSMPGSGLGLSIVKKVVERHGGSISVDESDDGGALMRVTLPGAPENGDRQTTAKDTAVPGAKGRGQVFAQRWMDRNKKDYQ</sequence>
<dbReference type="EC" id="2.7.13.3" evidence="3"/>
<protein>
    <recommendedName>
        <fullName evidence="3">histidine kinase</fullName>
        <ecNumber evidence="3">2.7.13.3</ecNumber>
    </recommendedName>
</protein>
<organism evidence="15 16">
    <name type="scientific">Corynebacterium occultum</name>
    <dbReference type="NCBI Taxonomy" id="2675219"/>
    <lineage>
        <taxon>Bacteria</taxon>
        <taxon>Bacillati</taxon>
        <taxon>Actinomycetota</taxon>
        <taxon>Actinomycetes</taxon>
        <taxon>Mycobacteriales</taxon>
        <taxon>Corynebacteriaceae</taxon>
        <taxon>Corynebacterium</taxon>
    </lineage>
</organism>
<feature type="transmembrane region" description="Helical" evidence="12">
    <location>
        <begin position="141"/>
        <end position="170"/>
    </location>
</feature>
<dbReference type="SUPFAM" id="SSF158472">
    <property type="entry name" value="HAMP domain-like"/>
    <property type="match status" value="1"/>
</dbReference>
<dbReference type="InterPro" id="IPR003661">
    <property type="entry name" value="HisK_dim/P_dom"/>
</dbReference>
<dbReference type="InterPro" id="IPR050428">
    <property type="entry name" value="TCS_sensor_his_kinase"/>
</dbReference>
<dbReference type="Proteomes" id="UP000424462">
    <property type="component" value="Chromosome"/>
</dbReference>
<dbReference type="Pfam" id="PF02518">
    <property type="entry name" value="HATPase_c"/>
    <property type="match status" value="1"/>
</dbReference>
<evidence type="ECO:0000256" key="10">
    <source>
        <dbReference type="ARBA" id="ARBA00023136"/>
    </source>
</evidence>
<dbReference type="Gene3D" id="1.10.287.130">
    <property type="match status" value="1"/>
</dbReference>
<dbReference type="InterPro" id="IPR036890">
    <property type="entry name" value="HATPase_C_sf"/>
</dbReference>
<dbReference type="CDD" id="cd00075">
    <property type="entry name" value="HATPase"/>
    <property type="match status" value="1"/>
</dbReference>
<evidence type="ECO:0000256" key="8">
    <source>
        <dbReference type="ARBA" id="ARBA00022989"/>
    </source>
</evidence>
<dbReference type="Gene3D" id="3.30.565.10">
    <property type="entry name" value="Histidine kinase-like ATPase, C-terminal domain"/>
    <property type="match status" value="1"/>
</dbReference>
<evidence type="ECO:0000256" key="2">
    <source>
        <dbReference type="ARBA" id="ARBA00004236"/>
    </source>
</evidence>
<comment type="catalytic activity">
    <reaction evidence="1">
        <text>ATP + protein L-histidine = ADP + protein N-phospho-L-histidine.</text>
        <dbReference type="EC" id="2.7.13.3"/>
    </reaction>
</comment>
<comment type="subcellular location">
    <subcellularLocation>
        <location evidence="2">Cell membrane</location>
    </subcellularLocation>
</comment>
<proteinExistence type="predicted"/>
<evidence type="ECO:0000256" key="9">
    <source>
        <dbReference type="ARBA" id="ARBA00023012"/>
    </source>
</evidence>
<dbReference type="InterPro" id="IPR005467">
    <property type="entry name" value="His_kinase_dom"/>
</dbReference>
<keyword evidence="5 15" id="KW-0808">Transferase</keyword>
<gene>
    <name evidence="15" type="primary">mprB</name>
    <name evidence="15" type="ORF">COCCU_04075</name>
</gene>
<dbReference type="InterPro" id="IPR036097">
    <property type="entry name" value="HisK_dim/P_sf"/>
</dbReference>
<keyword evidence="7 15" id="KW-0418">Kinase</keyword>
<dbReference type="SUPFAM" id="SSF47384">
    <property type="entry name" value="Homodimeric domain of signal transducing histidine kinase"/>
    <property type="match status" value="1"/>
</dbReference>
<dbReference type="PANTHER" id="PTHR45436">
    <property type="entry name" value="SENSOR HISTIDINE KINASE YKOH"/>
    <property type="match status" value="1"/>
</dbReference>
<keyword evidence="16" id="KW-1185">Reference proteome</keyword>
<evidence type="ECO:0000313" key="16">
    <source>
        <dbReference type="Proteomes" id="UP000424462"/>
    </source>
</evidence>
<keyword evidence="9" id="KW-0902">Two-component regulatory system</keyword>
<evidence type="ECO:0000256" key="12">
    <source>
        <dbReference type="SAM" id="Phobius"/>
    </source>
</evidence>
<evidence type="ECO:0000256" key="6">
    <source>
        <dbReference type="ARBA" id="ARBA00022692"/>
    </source>
</evidence>
<dbReference type="SUPFAM" id="SSF55874">
    <property type="entry name" value="ATPase domain of HSP90 chaperone/DNA topoisomerase II/histidine kinase"/>
    <property type="match status" value="1"/>
</dbReference>
<keyword evidence="10 12" id="KW-0472">Membrane</keyword>
<accession>A0A6B8VRL8</accession>
<feature type="region of interest" description="Disordered" evidence="11">
    <location>
        <begin position="443"/>
        <end position="483"/>
    </location>
</feature>
<evidence type="ECO:0000256" key="11">
    <source>
        <dbReference type="SAM" id="MobiDB-lite"/>
    </source>
</evidence>
<dbReference type="KEGG" id="cok:COCCU_04075"/>
<evidence type="ECO:0000256" key="4">
    <source>
        <dbReference type="ARBA" id="ARBA00022553"/>
    </source>
</evidence>
<dbReference type="SMART" id="SM00304">
    <property type="entry name" value="HAMP"/>
    <property type="match status" value="1"/>
</dbReference>
<feature type="compositionally biased region" description="Basic and acidic residues" evidence="11">
    <location>
        <begin position="474"/>
        <end position="483"/>
    </location>
</feature>
<dbReference type="EMBL" id="CP046455">
    <property type="protein sequence ID" value="QGU06763.1"/>
    <property type="molecule type" value="Genomic_DNA"/>
</dbReference>
<dbReference type="PANTHER" id="PTHR45436:SF5">
    <property type="entry name" value="SENSOR HISTIDINE KINASE TRCS"/>
    <property type="match status" value="1"/>
</dbReference>
<dbReference type="InterPro" id="IPR003594">
    <property type="entry name" value="HATPase_dom"/>
</dbReference>
<evidence type="ECO:0000256" key="5">
    <source>
        <dbReference type="ARBA" id="ARBA00022679"/>
    </source>
</evidence>
<dbReference type="CDD" id="cd06225">
    <property type="entry name" value="HAMP"/>
    <property type="match status" value="1"/>
</dbReference>
<dbReference type="PRINTS" id="PR00344">
    <property type="entry name" value="BCTRLSENSOR"/>
</dbReference>
<dbReference type="SMART" id="SM00387">
    <property type="entry name" value="HATPase_c"/>
    <property type="match status" value="1"/>
</dbReference>
<dbReference type="GO" id="GO:0005886">
    <property type="term" value="C:plasma membrane"/>
    <property type="evidence" value="ECO:0007669"/>
    <property type="project" value="UniProtKB-SubCell"/>
</dbReference>
<feature type="domain" description="Histidine kinase" evidence="13">
    <location>
        <begin position="229"/>
        <end position="446"/>
    </location>
</feature>
<dbReference type="CDD" id="cd00082">
    <property type="entry name" value="HisKA"/>
    <property type="match status" value="1"/>
</dbReference>
<dbReference type="SMART" id="SM00388">
    <property type="entry name" value="HisKA"/>
    <property type="match status" value="1"/>
</dbReference>
<dbReference type="PROSITE" id="PS50885">
    <property type="entry name" value="HAMP"/>
    <property type="match status" value="1"/>
</dbReference>
<evidence type="ECO:0000259" key="14">
    <source>
        <dbReference type="PROSITE" id="PS50885"/>
    </source>
</evidence>
<dbReference type="Pfam" id="PF00672">
    <property type="entry name" value="HAMP"/>
    <property type="match status" value="1"/>
</dbReference>
<dbReference type="Pfam" id="PF00512">
    <property type="entry name" value="HisKA"/>
    <property type="match status" value="1"/>
</dbReference>
<feature type="domain" description="HAMP" evidence="14">
    <location>
        <begin position="169"/>
        <end position="221"/>
    </location>
</feature>
<dbReference type="InterPro" id="IPR003660">
    <property type="entry name" value="HAMP_dom"/>
</dbReference>
<evidence type="ECO:0000256" key="1">
    <source>
        <dbReference type="ARBA" id="ARBA00000085"/>
    </source>
</evidence>
<evidence type="ECO:0000259" key="13">
    <source>
        <dbReference type="PROSITE" id="PS50109"/>
    </source>
</evidence>
<evidence type="ECO:0000256" key="3">
    <source>
        <dbReference type="ARBA" id="ARBA00012438"/>
    </source>
</evidence>
<dbReference type="AlphaFoldDB" id="A0A6B8VRL8"/>
<evidence type="ECO:0000256" key="7">
    <source>
        <dbReference type="ARBA" id="ARBA00022777"/>
    </source>
</evidence>